<evidence type="ECO:0000259" key="3">
    <source>
        <dbReference type="PROSITE" id="PS51201"/>
    </source>
</evidence>
<accession>A0A6M0Q951</accession>
<feature type="domain" description="RCK N-terminal" evidence="3">
    <location>
        <begin position="114"/>
        <end position="238"/>
    </location>
</feature>
<evidence type="ECO:0000313" key="4">
    <source>
        <dbReference type="EMBL" id="NEY72050.1"/>
    </source>
</evidence>
<dbReference type="InterPro" id="IPR036291">
    <property type="entry name" value="NAD(P)-bd_dom_sf"/>
</dbReference>
<dbReference type="GO" id="GO:0034220">
    <property type="term" value="P:monoatomic ion transmembrane transport"/>
    <property type="evidence" value="ECO:0007669"/>
    <property type="project" value="UniProtKB-KW"/>
</dbReference>
<dbReference type="InterPro" id="IPR013099">
    <property type="entry name" value="K_chnl_dom"/>
</dbReference>
<dbReference type="InterPro" id="IPR003148">
    <property type="entry name" value="RCK_N"/>
</dbReference>
<proteinExistence type="predicted"/>
<comment type="caution">
    <text evidence="4">The sequence shown here is derived from an EMBL/GenBank/DDBJ whole genome shotgun (WGS) entry which is preliminary data.</text>
</comment>
<keyword evidence="2" id="KW-1133">Transmembrane helix</keyword>
<dbReference type="AlphaFoldDB" id="A0A6M0Q951"/>
<feature type="transmembrane region" description="Helical" evidence="2">
    <location>
        <begin position="42"/>
        <end position="61"/>
    </location>
</feature>
<dbReference type="EMBL" id="JAAIWM010000003">
    <property type="protein sequence ID" value="NEY72050.1"/>
    <property type="molecule type" value="Genomic_DNA"/>
</dbReference>
<keyword evidence="5" id="KW-1185">Reference proteome</keyword>
<keyword evidence="4" id="KW-0813">Transport</keyword>
<sequence length="332" mass="36782">MRFHSILISYLRLPIVVRLVIIALLSIFLFGFLIHLIEPTNFTTLFDGIWWAIVTISTVGYGDFSPNSQLGKVVGIMLILVGTGFMTLYFASLSAATVTKQNSFLEGASSYKGKKHVILVGWNERARETLTQLYGINEKLSIVLVDETLPKNPVSLTNVTFIKGNPTHDATLQRANIEEAEMIIISADQSKNEVQSDMATILTLVTAKGVNPSIYSIVEILTSKQIINAKRAGAEEVIQTNKLASYVMTNSIISHGISETLLFMLDHLAGNKIEYIEATEEDAGQTYQVMINKLLVSNNTLLIGIKRGEDSYINPSPTFLIRNSDELLVMRH</sequence>
<dbReference type="Proteomes" id="UP000481043">
    <property type="component" value="Unassembled WGS sequence"/>
</dbReference>
<comment type="subcellular location">
    <subcellularLocation>
        <location evidence="1">Cell membrane</location>
        <topology evidence="1">Multi-pass membrane protein</topology>
    </subcellularLocation>
</comment>
<protein>
    <submittedName>
        <fullName evidence="4">Potassium channel protein</fullName>
    </submittedName>
</protein>
<dbReference type="SUPFAM" id="SSF81324">
    <property type="entry name" value="Voltage-gated potassium channels"/>
    <property type="match status" value="1"/>
</dbReference>
<name>A0A6M0Q951_9BACI</name>
<organism evidence="4 5">
    <name type="scientific">Bacillus mesophilus</name>
    <dbReference type="NCBI Taxonomy" id="1808955"/>
    <lineage>
        <taxon>Bacteria</taxon>
        <taxon>Bacillati</taxon>
        <taxon>Bacillota</taxon>
        <taxon>Bacilli</taxon>
        <taxon>Bacillales</taxon>
        <taxon>Bacillaceae</taxon>
        <taxon>Bacillus</taxon>
    </lineage>
</organism>
<feature type="transmembrane region" description="Helical" evidence="2">
    <location>
        <begin position="15"/>
        <end position="36"/>
    </location>
</feature>
<evidence type="ECO:0000256" key="1">
    <source>
        <dbReference type="ARBA" id="ARBA00004651"/>
    </source>
</evidence>
<dbReference type="GO" id="GO:0005886">
    <property type="term" value="C:plasma membrane"/>
    <property type="evidence" value="ECO:0007669"/>
    <property type="project" value="UniProtKB-SubCell"/>
</dbReference>
<keyword evidence="4" id="KW-0406">Ion transport</keyword>
<dbReference type="Pfam" id="PF02254">
    <property type="entry name" value="TrkA_N"/>
    <property type="match status" value="1"/>
</dbReference>
<dbReference type="SUPFAM" id="SSF51735">
    <property type="entry name" value="NAD(P)-binding Rossmann-fold domains"/>
    <property type="match status" value="1"/>
</dbReference>
<evidence type="ECO:0000256" key="2">
    <source>
        <dbReference type="SAM" id="Phobius"/>
    </source>
</evidence>
<dbReference type="PANTHER" id="PTHR43833">
    <property type="entry name" value="POTASSIUM CHANNEL PROTEIN 2-RELATED-RELATED"/>
    <property type="match status" value="1"/>
</dbReference>
<feature type="transmembrane region" description="Helical" evidence="2">
    <location>
        <begin position="73"/>
        <end position="91"/>
    </location>
</feature>
<dbReference type="InterPro" id="IPR050721">
    <property type="entry name" value="Trk_Ktr_HKT_K-transport"/>
</dbReference>
<keyword evidence="2" id="KW-0812">Transmembrane</keyword>
<dbReference type="PROSITE" id="PS51201">
    <property type="entry name" value="RCK_N"/>
    <property type="match status" value="1"/>
</dbReference>
<evidence type="ECO:0000313" key="5">
    <source>
        <dbReference type="Proteomes" id="UP000481043"/>
    </source>
</evidence>
<gene>
    <name evidence="4" type="ORF">G4D63_09975</name>
</gene>
<keyword evidence="4" id="KW-0407">Ion channel</keyword>
<dbReference type="Gene3D" id="3.40.50.720">
    <property type="entry name" value="NAD(P)-binding Rossmann-like Domain"/>
    <property type="match status" value="1"/>
</dbReference>
<dbReference type="PANTHER" id="PTHR43833:SF9">
    <property type="entry name" value="POTASSIUM CHANNEL PROTEIN YUGO-RELATED"/>
    <property type="match status" value="1"/>
</dbReference>
<dbReference type="Gene3D" id="1.10.287.70">
    <property type="match status" value="1"/>
</dbReference>
<dbReference type="GO" id="GO:0006813">
    <property type="term" value="P:potassium ion transport"/>
    <property type="evidence" value="ECO:0007669"/>
    <property type="project" value="InterPro"/>
</dbReference>
<dbReference type="Pfam" id="PF07885">
    <property type="entry name" value="Ion_trans_2"/>
    <property type="match status" value="1"/>
</dbReference>
<keyword evidence="2" id="KW-0472">Membrane</keyword>
<reference evidence="4 5" key="1">
    <citation type="submission" date="2020-02" db="EMBL/GenBank/DDBJ databases">
        <title>Bacillus aquiflavi sp. nov., isolated from yellow water of strong flavor Chinese baijiu in Yibin region of China.</title>
        <authorList>
            <person name="Xie J."/>
        </authorList>
    </citation>
    <scope>NUCLEOTIDE SEQUENCE [LARGE SCALE GENOMIC DNA]</scope>
    <source>
        <strain evidence="4 5">SA4</strain>
    </source>
</reference>